<keyword evidence="5 7" id="KW-1133">Transmembrane helix</keyword>
<gene>
    <name evidence="8" type="ORF">GCM10010528_05740</name>
</gene>
<dbReference type="RefSeq" id="WP_290704208.1">
    <property type="nucleotide sequence ID" value="NZ_BAAAVS010000011.1"/>
</dbReference>
<comment type="similarity">
    <text evidence="2">Belongs to the DoxX family.</text>
</comment>
<evidence type="ECO:0000256" key="3">
    <source>
        <dbReference type="ARBA" id="ARBA00022475"/>
    </source>
</evidence>
<evidence type="ECO:0000256" key="5">
    <source>
        <dbReference type="ARBA" id="ARBA00022989"/>
    </source>
</evidence>
<evidence type="ECO:0000313" key="9">
    <source>
        <dbReference type="Proteomes" id="UP001501035"/>
    </source>
</evidence>
<evidence type="ECO:0000256" key="6">
    <source>
        <dbReference type="ARBA" id="ARBA00023136"/>
    </source>
</evidence>
<evidence type="ECO:0000256" key="7">
    <source>
        <dbReference type="SAM" id="Phobius"/>
    </source>
</evidence>
<comment type="caution">
    <text evidence="8">The sequence shown here is derived from an EMBL/GenBank/DDBJ whole genome shotgun (WGS) entry which is preliminary data.</text>
</comment>
<dbReference type="InterPro" id="IPR032808">
    <property type="entry name" value="DoxX"/>
</dbReference>
<dbReference type="PANTHER" id="PTHR33452">
    <property type="entry name" value="OXIDOREDUCTASE CATD-RELATED"/>
    <property type="match status" value="1"/>
</dbReference>
<proteinExistence type="inferred from homology"/>
<evidence type="ECO:0000256" key="1">
    <source>
        <dbReference type="ARBA" id="ARBA00004651"/>
    </source>
</evidence>
<sequence length="144" mass="15425">MTSARTATQLLLRITLGVVFVAHGWEKLHIKGVDKTAMMFDKHLHIPFPAAAAHFATWAELLGGLALIVGVLLPYVGVLLAATMIGAGYYGHHDKGFWIQQNGWEFNLVLAVAVLAVGFAAPGAAAVDHYVGARRRTPATGRAR</sequence>
<keyword evidence="3" id="KW-1003">Cell membrane</keyword>
<reference evidence="9" key="1">
    <citation type="journal article" date="2019" name="Int. J. Syst. Evol. Microbiol.">
        <title>The Global Catalogue of Microorganisms (GCM) 10K type strain sequencing project: providing services to taxonomists for standard genome sequencing and annotation.</title>
        <authorList>
            <consortium name="The Broad Institute Genomics Platform"/>
            <consortium name="The Broad Institute Genome Sequencing Center for Infectious Disease"/>
            <person name="Wu L."/>
            <person name="Ma J."/>
        </authorList>
    </citation>
    <scope>NUCLEOTIDE SEQUENCE [LARGE SCALE GENOMIC DNA]</scope>
    <source>
        <strain evidence="9">JCM 14234</strain>
    </source>
</reference>
<organism evidence="8 9">
    <name type="scientific">Gordonia defluvii</name>
    <dbReference type="NCBI Taxonomy" id="283718"/>
    <lineage>
        <taxon>Bacteria</taxon>
        <taxon>Bacillati</taxon>
        <taxon>Actinomycetota</taxon>
        <taxon>Actinomycetes</taxon>
        <taxon>Mycobacteriales</taxon>
        <taxon>Gordoniaceae</taxon>
        <taxon>Gordonia</taxon>
    </lineage>
</organism>
<dbReference type="InterPro" id="IPR051907">
    <property type="entry name" value="DoxX-like_oxidoreductase"/>
</dbReference>
<protein>
    <submittedName>
        <fullName evidence="8">DoxX family protein</fullName>
    </submittedName>
</protein>
<evidence type="ECO:0000256" key="4">
    <source>
        <dbReference type="ARBA" id="ARBA00022692"/>
    </source>
</evidence>
<dbReference type="Pfam" id="PF07681">
    <property type="entry name" value="DoxX"/>
    <property type="match status" value="1"/>
</dbReference>
<accession>A0ABP6L3Q8</accession>
<comment type="subcellular location">
    <subcellularLocation>
        <location evidence="1">Cell membrane</location>
        <topology evidence="1">Multi-pass membrane protein</topology>
    </subcellularLocation>
</comment>
<dbReference type="PANTHER" id="PTHR33452:SF1">
    <property type="entry name" value="INNER MEMBRANE PROTEIN YPHA-RELATED"/>
    <property type="match status" value="1"/>
</dbReference>
<feature type="transmembrane region" description="Helical" evidence="7">
    <location>
        <begin position="104"/>
        <end position="127"/>
    </location>
</feature>
<name>A0ABP6L3Q8_9ACTN</name>
<keyword evidence="4 7" id="KW-0812">Transmembrane</keyword>
<keyword evidence="9" id="KW-1185">Reference proteome</keyword>
<evidence type="ECO:0000256" key="2">
    <source>
        <dbReference type="ARBA" id="ARBA00006679"/>
    </source>
</evidence>
<dbReference type="EMBL" id="BAAAVS010000011">
    <property type="protein sequence ID" value="GAA3026928.1"/>
    <property type="molecule type" value="Genomic_DNA"/>
</dbReference>
<keyword evidence="6 7" id="KW-0472">Membrane</keyword>
<dbReference type="Proteomes" id="UP001501035">
    <property type="component" value="Unassembled WGS sequence"/>
</dbReference>
<evidence type="ECO:0000313" key="8">
    <source>
        <dbReference type="EMBL" id="GAA3026928.1"/>
    </source>
</evidence>